<accession>A0A2S9K4I0</accession>
<keyword evidence="12" id="KW-1185">Reference proteome</keyword>
<dbReference type="InterPro" id="IPR050992">
    <property type="entry name" value="CheZ_family_phosphatases"/>
</dbReference>
<dbReference type="PANTHER" id="PTHR43693:SF1">
    <property type="entry name" value="PROTEIN PHOSPHATASE CHEZ"/>
    <property type="match status" value="1"/>
</dbReference>
<evidence type="ECO:0000313" key="11">
    <source>
        <dbReference type="EMBL" id="PRD65285.1"/>
    </source>
</evidence>
<feature type="compositionally biased region" description="Low complexity" evidence="10">
    <location>
        <begin position="33"/>
        <end position="45"/>
    </location>
</feature>
<evidence type="ECO:0000256" key="7">
    <source>
        <dbReference type="ARBA" id="ARBA00022801"/>
    </source>
</evidence>
<name>A0A2S9K4I0_9BURK</name>
<dbReference type="PANTHER" id="PTHR43693">
    <property type="entry name" value="PROTEIN PHOSPHATASE CHEZ"/>
    <property type="match status" value="1"/>
</dbReference>
<keyword evidence="6" id="KW-0283">Flagellar rotation</keyword>
<evidence type="ECO:0000256" key="10">
    <source>
        <dbReference type="SAM" id="MobiDB-lite"/>
    </source>
</evidence>
<dbReference type="InterPro" id="IPR007439">
    <property type="entry name" value="Chemotax_Pase_CheZ"/>
</dbReference>
<comment type="subcellular location">
    <subcellularLocation>
        <location evidence="1">Cytoplasm</location>
    </subcellularLocation>
</comment>
<dbReference type="GO" id="GO:0005737">
    <property type="term" value="C:cytoplasm"/>
    <property type="evidence" value="ECO:0007669"/>
    <property type="project" value="UniProtKB-SubCell"/>
</dbReference>
<evidence type="ECO:0000256" key="9">
    <source>
        <dbReference type="ARBA" id="ARBA00029599"/>
    </source>
</evidence>
<comment type="caution">
    <text evidence="11">The sequence shown here is derived from an EMBL/GenBank/DDBJ whole genome shotgun (WGS) entry which is preliminary data.</text>
</comment>
<evidence type="ECO:0000256" key="3">
    <source>
        <dbReference type="ARBA" id="ARBA00018484"/>
    </source>
</evidence>
<dbReference type="GO" id="GO:0097588">
    <property type="term" value="P:archaeal or bacterial-type flagellum-dependent cell motility"/>
    <property type="evidence" value="ECO:0007669"/>
    <property type="project" value="UniProtKB-KW"/>
</dbReference>
<dbReference type="RefSeq" id="WP_105748382.1">
    <property type="nucleotide sequence ID" value="NZ_PVLQ01000031.1"/>
</dbReference>
<evidence type="ECO:0000256" key="5">
    <source>
        <dbReference type="ARBA" id="ARBA00022500"/>
    </source>
</evidence>
<dbReference type="GO" id="GO:0004721">
    <property type="term" value="F:phosphoprotein phosphatase activity"/>
    <property type="evidence" value="ECO:0007669"/>
    <property type="project" value="UniProtKB-KW"/>
</dbReference>
<keyword evidence="7" id="KW-0378">Hydrolase</keyword>
<dbReference type="Pfam" id="PF04344">
    <property type="entry name" value="CheZ"/>
    <property type="match status" value="1"/>
</dbReference>
<proteinExistence type="inferred from homology"/>
<reference evidence="11 12" key="1">
    <citation type="submission" date="2018-03" db="EMBL/GenBank/DDBJ databases">
        <title>Comparative genomics illustrates the genes involved in a hyperalkaliphilic mechanisms of Serpentinomonas isolated from highly-alkaline calcium-rich serpentinized springs.</title>
        <authorList>
            <person name="Suzuki S."/>
            <person name="Ishii S."/>
            <person name="Walworth N."/>
            <person name="Bird L."/>
            <person name="Kuenen J.G."/>
            <person name="Nealson K.H."/>
        </authorList>
    </citation>
    <scope>NUCLEOTIDE SEQUENCE [LARGE SCALE GENOMIC DNA]</scope>
    <source>
        <strain evidence="11 12">P1</strain>
    </source>
</reference>
<evidence type="ECO:0000256" key="6">
    <source>
        <dbReference type="ARBA" id="ARBA00022779"/>
    </source>
</evidence>
<organism evidence="11 12">
    <name type="scientific">Malikia granosa</name>
    <dbReference type="NCBI Taxonomy" id="263067"/>
    <lineage>
        <taxon>Bacteria</taxon>
        <taxon>Pseudomonadati</taxon>
        <taxon>Pseudomonadota</taxon>
        <taxon>Betaproteobacteria</taxon>
        <taxon>Burkholderiales</taxon>
        <taxon>Comamonadaceae</taxon>
        <taxon>Malikia</taxon>
    </lineage>
</organism>
<evidence type="ECO:0000256" key="8">
    <source>
        <dbReference type="ARBA" id="ARBA00022912"/>
    </source>
</evidence>
<dbReference type="GO" id="GO:0009288">
    <property type="term" value="C:bacterial-type flagellum"/>
    <property type="evidence" value="ECO:0007669"/>
    <property type="project" value="InterPro"/>
</dbReference>
<keyword evidence="8" id="KW-0904">Protein phosphatase</keyword>
<dbReference type="OrthoDB" id="9773007at2"/>
<keyword evidence="4" id="KW-0963">Cytoplasm</keyword>
<evidence type="ECO:0000256" key="2">
    <source>
        <dbReference type="ARBA" id="ARBA00005908"/>
    </source>
</evidence>
<evidence type="ECO:0000313" key="12">
    <source>
        <dbReference type="Proteomes" id="UP000238589"/>
    </source>
</evidence>
<dbReference type="EMBL" id="PVLQ01000031">
    <property type="protein sequence ID" value="PRD65285.1"/>
    <property type="molecule type" value="Genomic_DNA"/>
</dbReference>
<protein>
    <recommendedName>
        <fullName evidence="3">Protein phosphatase CheZ</fullName>
    </recommendedName>
    <alternativeName>
        <fullName evidence="9">Chemotaxis protein CheZ</fullName>
    </alternativeName>
</protein>
<dbReference type="GO" id="GO:0050920">
    <property type="term" value="P:regulation of chemotaxis"/>
    <property type="evidence" value="ECO:0007669"/>
    <property type="project" value="InterPro"/>
</dbReference>
<sequence length="261" mass="28455">MSDDLDDLDALFEAAAAQHQAGVSAKPLEAEVSEAVSPAPAPVAADPGPAETLPEPGSHLPESADQLPLPMYTRLGLIVRELHDALRQLGQDRPLFDAVHEMFDSQERLKYIASLTEQAANKVLNAVDESLPAQDALTRQAQEMSQRWQAMFEGKLSLDEFKQLAADSRDFSDWVATGADAEKARLMDIMMAQDFQDITGQIIKKVVTLTGNLESQLTQLLRDYAPIISRNAEVDLLSGPNVPTASMRQTDVDSLLGELGF</sequence>
<gene>
    <name evidence="11" type="ORF">C6P64_09785</name>
</gene>
<evidence type="ECO:0000256" key="1">
    <source>
        <dbReference type="ARBA" id="ARBA00004496"/>
    </source>
</evidence>
<dbReference type="GO" id="GO:0006935">
    <property type="term" value="P:chemotaxis"/>
    <property type="evidence" value="ECO:0007669"/>
    <property type="project" value="UniProtKB-KW"/>
</dbReference>
<feature type="region of interest" description="Disordered" evidence="10">
    <location>
        <begin position="22"/>
        <end position="65"/>
    </location>
</feature>
<dbReference type="AlphaFoldDB" id="A0A2S9K4I0"/>
<dbReference type="SUPFAM" id="SSF75708">
    <property type="entry name" value="Chemotaxis phosphatase CheZ"/>
    <property type="match status" value="1"/>
</dbReference>
<dbReference type="Proteomes" id="UP000238589">
    <property type="component" value="Unassembled WGS sequence"/>
</dbReference>
<dbReference type="Gene3D" id="1.10.287.500">
    <property type="entry name" value="Helix hairpin bin"/>
    <property type="match status" value="1"/>
</dbReference>
<comment type="similarity">
    <text evidence="2">Belongs to the CheZ family.</text>
</comment>
<keyword evidence="5" id="KW-0145">Chemotaxis</keyword>
<evidence type="ECO:0000256" key="4">
    <source>
        <dbReference type="ARBA" id="ARBA00022490"/>
    </source>
</evidence>